<evidence type="ECO:0000256" key="13">
    <source>
        <dbReference type="PIRSR" id="PIRSR602401-1"/>
    </source>
</evidence>
<dbReference type="GO" id="GO:0016705">
    <property type="term" value="F:oxidoreductase activity, acting on paired donors, with incorporation or reduction of molecular oxygen"/>
    <property type="evidence" value="ECO:0007669"/>
    <property type="project" value="InterPro"/>
</dbReference>
<dbReference type="GO" id="GO:0004497">
    <property type="term" value="F:monooxygenase activity"/>
    <property type="evidence" value="ECO:0007669"/>
    <property type="project" value="UniProtKB-KW"/>
</dbReference>
<organism evidence="16 17">
    <name type="scientific">Paramarasmius palmivorus</name>
    <dbReference type="NCBI Taxonomy" id="297713"/>
    <lineage>
        <taxon>Eukaryota</taxon>
        <taxon>Fungi</taxon>
        <taxon>Dikarya</taxon>
        <taxon>Basidiomycota</taxon>
        <taxon>Agaricomycotina</taxon>
        <taxon>Agaricomycetes</taxon>
        <taxon>Agaricomycetidae</taxon>
        <taxon>Agaricales</taxon>
        <taxon>Marasmiineae</taxon>
        <taxon>Marasmiaceae</taxon>
        <taxon>Paramarasmius</taxon>
    </lineage>
</organism>
<keyword evidence="11 14" id="KW-0503">Monooxygenase</keyword>
<accession>A0AAW0E6Z8</accession>
<evidence type="ECO:0000313" key="17">
    <source>
        <dbReference type="Proteomes" id="UP001383192"/>
    </source>
</evidence>
<keyword evidence="5 13" id="KW-0349">Heme</keyword>
<dbReference type="SUPFAM" id="SSF48264">
    <property type="entry name" value="Cytochrome P450"/>
    <property type="match status" value="1"/>
</dbReference>
<comment type="pathway">
    <text evidence="3">Secondary metabolite biosynthesis; terpenoid biosynthesis.</text>
</comment>
<comment type="cofactor">
    <cofactor evidence="1 13">
        <name>heme</name>
        <dbReference type="ChEBI" id="CHEBI:30413"/>
    </cofactor>
</comment>
<keyword evidence="15" id="KW-0732">Signal</keyword>
<name>A0AAW0E6Z8_9AGAR</name>
<protein>
    <recommendedName>
        <fullName evidence="18">Cytochrome P450</fullName>
    </recommendedName>
</protein>
<dbReference type="InterPro" id="IPR036396">
    <property type="entry name" value="Cyt_P450_sf"/>
</dbReference>
<evidence type="ECO:0000256" key="12">
    <source>
        <dbReference type="ARBA" id="ARBA00023136"/>
    </source>
</evidence>
<comment type="similarity">
    <text evidence="4 14">Belongs to the cytochrome P450 family.</text>
</comment>
<keyword evidence="17" id="KW-1185">Reference proteome</keyword>
<dbReference type="GO" id="GO:0016020">
    <property type="term" value="C:membrane"/>
    <property type="evidence" value="ECO:0007669"/>
    <property type="project" value="UniProtKB-SubCell"/>
</dbReference>
<keyword evidence="12" id="KW-0472">Membrane</keyword>
<reference evidence="16 17" key="1">
    <citation type="submission" date="2024-01" db="EMBL/GenBank/DDBJ databases">
        <title>A draft genome for a cacao thread blight-causing isolate of Paramarasmius palmivorus.</title>
        <authorList>
            <person name="Baruah I.K."/>
            <person name="Bukari Y."/>
            <person name="Amoako-Attah I."/>
            <person name="Meinhardt L.W."/>
            <person name="Bailey B.A."/>
            <person name="Cohen S.P."/>
        </authorList>
    </citation>
    <scope>NUCLEOTIDE SEQUENCE [LARGE SCALE GENOMIC DNA]</scope>
    <source>
        <strain evidence="16 17">GH-12</strain>
    </source>
</reference>
<dbReference type="EMBL" id="JAYKXP010000002">
    <property type="protein sequence ID" value="KAK7060775.1"/>
    <property type="molecule type" value="Genomic_DNA"/>
</dbReference>
<evidence type="ECO:0000256" key="11">
    <source>
        <dbReference type="ARBA" id="ARBA00023033"/>
    </source>
</evidence>
<evidence type="ECO:0000256" key="14">
    <source>
        <dbReference type="RuleBase" id="RU000461"/>
    </source>
</evidence>
<dbReference type="InterPro" id="IPR017972">
    <property type="entry name" value="Cyt_P450_CS"/>
</dbReference>
<keyword evidence="8" id="KW-1133">Transmembrane helix</keyword>
<keyword evidence="10 13" id="KW-0408">Iron</keyword>
<dbReference type="Pfam" id="PF00067">
    <property type="entry name" value="p450"/>
    <property type="match status" value="1"/>
</dbReference>
<evidence type="ECO:0008006" key="18">
    <source>
        <dbReference type="Google" id="ProtNLM"/>
    </source>
</evidence>
<feature type="binding site" description="axial binding residue" evidence="13">
    <location>
        <position position="462"/>
    </location>
    <ligand>
        <name>heme</name>
        <dbReference type="ChEBI" id="CHEBI:30413"/>
    </ligand>
    <ligandPart>
        <name>Fe</name>
        <dbReference type="ChEBI" id="CHEBI:18248"/>
    </ligandPart>
</feature>
<evidence type="ECO:0000256" key="1">
    <source>
        <dbReference type="ARBA" id="ARBA00001971"/>
    </source>
</evidence>
<dbReference type="PROSITE" id="PS00086">
    <property type="entry name" value="CYTOCHROME_P450"/>
    <property type="match status" value="1"/>
</dbReference>
<dbReference type="PRINTS" id="PR00385">
    <property type="entry name" value="P450"/>
</dbReference>
<keyword evidence="7 13" id="KW-0479">Metal-binding</keyword>
<sequence length="522" mass="58225">MAFSHILILVSIVSLTLFLRRRRKGYTTPLTGPPGESLIFGVMGSLNSVDADSGELMEQWAKEYGNVYQVPTVFGGKRIILCDLRAVRDFYTKETWTYVGTPLSKRLIGNFGKGVLWAEGESHRRQRKALSPAFSNAAIRRLTSVFFDSAYKLKAHWDNELINQADGAIIEVQAWMNHVALDSIGIAGFSHDFGALDGKVSPVVTAFESLGSARPSTVAKIKFLLSSVIPVLSYLPTERSRMFEELQRSMREIANVLLERSRKAVSDEKSIIGLLIKAESTDGELHMSEEEVLAQNVLLLAVSLTWALIELAKQPEKQERLRKELLELAGNTDPTWDQLTGTEFPYLDAVVHETLRLHPPLVETNRVATQDDILPLATPITTADGTNVSAPIRYVNRAEAIWGPRAKEFIPERWLGFTEGESKHVDTAPLNEKSVEIGIPPSVQEIQGHKHLLTFSDGPRTCLGKSFALAEFKAVLSVLIRNYSFEFDDPDTKIAIHRAVLPRPKVQECDSAKVPMRVRRVE</sequence>
<evidence type="ECO:0000256" key="3">
    <source>
        <dbReference type="ARBA" id="ARBA00004721"/>
    </source>
</evidence>
<dbReference type="PANTHER" id="PTHR24305">
    <property type="entry name" value="CYTOCHROME P450"/>
    <property type="match status" value="1"/>
</dbReference>
<dbReference type="Gene3D" id="1.10.630.10">
    <property type="entry name" value="Cytochrome P450"/>
    <property type="match status" value="1"/>
</dbReference>
<keyword evidence="9 14" id="KW-0560">Oxidoreductase</keyword>
<dbReference type="AlphaFoldDB" id="A0AAW0E6Z8"/>
<evidence type="ECO:0000256" key="2">
    <source>
        <dbReference type="ARBA" id="ARBA00004370"/>
    </source>
</evidence>
<evidence type="ECO:0000256" key="10">
    <source>
        <dbReference type="ARBA" id="ARBA00023004"/>
    </source>
</evidence>
<evidence type="ECO:0000256" key="5">
    <source>
        <dbReference type="ARBA" id="ARBA00022617"/>
    </source>
</evidence>
<feature type="chain" id="PRO_5043452046" description="Cytochrome P450" evidence="15">
    <location>
        <begin position="19"/>
        <end position="522"/>
    </location>
</feature>
<dbReference type="PANTHER" id="PTHR24305:SF166">
    <property type="entry name" value="CYTOCHROME P450 12A4, MITOCHONDRIAL-RELATED"/>
    <property type="match status" value="1"/>
</dbReference>
<feature type="signal peptide" evidence="15">
    <location>
        <begin position="1"/>
        <end position="18"/>
    </location>
</feature>
<dbReference type="PRINTS" id="PR00463">
    <property type="entry name" value="EP450I"/>
</dbReference>
<evidence type="ECO:0000256" key="15">
    <source>
        <dbReference type="SAM" id="SignalP"/>
    </source>
</evidence>
<dbReference type="InterPro" id="IPR050121">
    <property type="entry name" value="Cytochrome_P450_monoxygenase"/>
</dbReference>
<evidence type="ECO:0000256" key="6">
    <source>
        <dbReference type="ARBA" id="ARBA00022692"/>
    </source>
</evidence>
<evidence type="ECO:0000256" key="8">
    <source>
        <dbReference type="ARBA" id="ARBA00022989"/>
    </source>
</evidence>
<dbReference type="Proteomes" id="UP001383192">
    <property type="component" value="Unassembled WGS sequence"/>
</dbReference>
<gene>
    <name evidence="16" type="ORF">VNI00_000507</name>
</gene>
<evidence type="ECO:0000256" key="7">
    <source>
        <dbReference type="ARBA" id="ARBA00022723"/>
    </source>
</evidence>
<comment type="subcellular location">
    <subcellularLocation>
        <location evidence="2">Membrane</location>
    </subcellularLocation>
</comment>
<keyword evidence="6" id="KW-0812">Transmembrane</keyword>
<evidence type="ECO:0000313" key="16">
    <source>
        <dbReference type="EMBL" id="KAK7060775.1"/>
    </source>
</evidence>
<dbReference type="GO" id="GO:0020037">
    <property type="term" value="F:heme binding"/>
    <property type="evidence" value="ECO:0007669"/>
    <property type="project" value="InterPro"/>
</dbReference>
<evidence type="ECO:0000256" key="4">
    <source>
        <dbReference type="ARBA" id="ARBA00010617"/>
    </source>
</evidence>
<proteinExistence type="inferred from homology"/>
<dbReference type="GO" id="GO:0005506">
    <property type="term" value="F:iron ion binding"/>
    <property type="evidence" value="ECO:0007669"/>
    <property type="project" value="InterPro"/>
</dbReference>
<dbReference type="InterPro" id="IPR001128">
    <property type="entry name" value="Cyt_P450"/>
</dbReference>
<comment type="caution">
    <text evidence="16">The sequence shown here is derived from an EMBL/GenBank/DDBJ whole genome shotgun (WGS) entry which is preliminary data.</text>
</comment>
<dbReference type="InterPro" id="IPR002401">
    <property type="entry name" value="Cyt_P450_E_grp-I"/>
</dbReference>
<evidence type="ECO:0000256" key="9">
    <source>
        <dbReference type="ARBA" id="ARBA00023002"/>
    </source>
</evidence>